<dbReference type="SUPFAM" id="SSF160113">
    <property type="entry name" value="YegP-like"/>
    <property type="match status" value="2"/>
</dbReference>
<keyword evidence="3" id="KW-1185">Reference proteome</keyword>
<dbReference type="RefSeq" id="WP_008614626.1">
    <property type="nucleotide sequence ID" value="NZ_JH651379.1"/>
</dbReference>
<evidence type="ECO:0000313" key="3">
    <source>
        <dbReference type="Proteomes" id="UP000004690"/>
    </source>
</evidence>
<protein>
    <recommendedName>
        <fullName evidence="1">DUF1508 domain-containing protein</fullName>
    </recommendedName>
</protein>
<feature type="domain" description="DUF1508" evidence="1">
    <location>
        <begin position="59"/>
        <end position="101"/>
    </location>
</feature>
<accession>I3C9S9</accession>
<sequence>MFVISKRNSGLYKFVFTNRKGKTIFTSISCKRKTDCEKMIKGIRENIQFFTFRKKSTPSGKHYFRLSSGGLVIATSRKYSTKLMLEKGINEILKYVPEAEFLDFSEDEPIFADAEEVFGN</sequence>
<gene>
    <name evidence="2" type="ORF">JoomaDRAFT_3430</name>
</gene>
<dbReference type="HOGENOM" id="CLU_2057905_0_0_10"/>
<dbReference type="eggNOG" id="ENOG5032U8Y">
    <property type="taxonomic scope" value="Bacteria"/>
</dbReference>
<evidence type="ECO:0000259" key="1">
    <source>
        <dbReference type="Pfam" id="PF07411"/>
    </source>
</evidence>
<dbReference type="STRING" id="926559.JoomaDRAFT_3430"/>
<dbReference type="InterPro" id="IPR036913">
    <property type="entry name" value="YegP-like_sf"/>
</dbReference>
<evidence type="ECO:0000313" key="2">
    <source>
        <dbReference type="EMBL" id="EIJ40372.1"/>
    </source>
</evidence>
<dbReference type="Proteomes" id="UP000004690">
    <property type="component" value="Unassembled WGS sequence"/>
</dbReference>
<dbReference type="Gene3D" id="2.30.29.80">
    <property type="match status" value="1"/>
</dbReference>
<dbReference type="InterPro" id="IPR010879">
    <property type="entry name" value="DUF1508"/>
</dbReference>
<dbReference type="Pfam" id="PF07411">
    <property type="entry name" value="DUF1508"/>
    <property type="match status" value="1"/>
</dbReference>
<proteinExistence type="predicted"/>
<name>I3C9S9_9FLAO</name>
<dbReference type="AlphaFoldDB" id="I3C9S9"/>
<reference evidence="2 3" key="1">
    <citation type="submission" date="2012-02" db="EMBL/GenBank/DDBJ databases">
        <title>Improved High-Quality Draft genome of Joostella marina DSM 19592.</title>
        <authorList>
            <consortium name="US DOE Joint Genome Institute (JGI-PGF)"/>
            <person name="Lucas S."/>
            <person name="Copeland A."/>
            <person name="Lapidus A."/>
            <person name="Bruce D."/>
            <person name="Goodwin L."/>
            <person name="Pitluck S."/>
            <person name="Peters L."/>
            <person name="Chertkov O."/>
            <person name="Ovchinnikova G."/>
            <person name="Kyrpides N."/>
            <person name="Mavromatis K."/>
            <person name="Detter J.C."/>
            <person name="Han C."/>
            <person name="Land M."/>
            <person name="Hauser L."/>
            <person name="Markowitz V."/>
            <person name="Cheng J.-F."/>
            <person name="Hugenholtz P."/>
            <person name="Woyke T."/>
            <person name="Wu D."/>
            <person name="Tindall B."/>
            <person name="Brambilla E."/>
            <person name="Klenk H.-P."/>
            <person name="Eisen J.A."/>
        </authorList>
    </citation>
    <scope>NUCLEOTIDE SEQUENCE [LARGE SCALE GENOMIC DNA]</scope>
    <source>
        <strain evidence="2 3">DSM 19592</strain>
    </source>
</reference>
<organism evidence="2 3">
    <name type="scientific">Galbibacter orientalis DSM 19592</name>
    <dbReference type="NCBI Taxonomy" id="926559"/>
    <lineage>
        <taxon>Bacteria</taxon>
        <taxon>Pseudomonadati</taxon>
        <taxon>Bacteroidota</taxon>
        <taxon>Flavobacteriia</taxon>
        <taxon>Flavobacteriales</taxon>
        <taxon>Flavobacteriaceae</taxon>
        <taxon>Galbibacter</taxon>
    </lineage>
</organism>
<dbReference type="EMBL" id="JH651379">
    <property type="protein sequence ID" value="EIJ40372.1"/>
    <property type="molecule type" value="Genomic_DNA"/>
</dbReference>